<evidence type="ECO:0000313" key="2">
    <source>
        <dbReference type="EMBL" id="RAS17348.1"/>
    </source>
</evidence>
<name>A0A329B9L1_9BURK</name>
<proteinExistence type="predicted"/>
<sequence>MQQVWSFFAGALLCNCIPHLASGLQGLPFPTPFAKPRGVGDSSPVVNVVWGFANLAVGALIAARHTNLTEIGTDALAGLAGALAIGTYMALHFGKVQRDKRVR</sequence>
<keyword evidence="1" id="KW-1133">Transmembrane helix</keyword>
<dbReference type="AlphaFoldDB" id="A0A329B9L1"/>
<keyword evidence="1" id="KW-0812">Transmembrane</keyword>
<dbReference type="RefSeq" id="WP_111935780.1">
    <property type="nucleotide sequence ID" value="NZ_CADFFP010000045.1"/>
</dbReference>
<evidence type="ECO:0000256" key="1">
    <source>
        <dbReference type="SAM" id="Phobius"/>
    </source>
</evidence>
<accession>A0A329B9L1</accession>
<dbReference type="Proteomes" id="UP000248918">
    <property type="component" value="Unassembled WGS sequence"/>
</dbReference>
<comment type="caution">
    <text evidence="2">The sequence shown here is derived from an EMBL/GenBank/DDBJ whole genome shotgun (WGS) entry which is preliminary data.</text>
</comment>
<dbReference type="OrthoDB" id="963535at2"/>
<feature type="transmembrane region" description="Helical" evidence="1">
    <location>
        <begin position="75"/>
        <end position="94"/>
    </location>
</feature>
<dbReference type="EMBL" id="QLTK01000047">
    <property type="protein sequence ID" value="RAS17348.1"/>
    <property type="molecule type" value="Genomic_DNA"/>
</dbReference>
<organism evidence="2 3">
    <name type="scientific">Paraburkholderia bryophila</name>
    <dbReference type="NCBI Taxonomy" id="420952"/>
    <lineage>
        <taxon>Bacteria</taxon>
        <taxon>Pseudomonadati</taxon>
        <taxon>Pseudomonadota</taxon>
        <taxon>Betaproteobacteria</taxon>
        <taxon>Burkholderiales</taxon>
        <taxon>Burkholderiaceae</taxon>
        <taxon>Paraburkholderia</taxon>
    </lineage>
</organism>
<evidence type="ECO:0000313" key="3">
    <source>
        <dbReference type="Proteomes" id="UP000248918"/>
    </source>
</evidence>
<reference evidence="2 3" key="1">
    <citation type="submission" date="2018-06" db="EMBL/GenBank/DDBJ databases">
        <title>Genomic Encyclopedia of Type Strains, Phase III (KMG-III): the genomes of soil and plant-associated and newly described type strains.</title>
        <authorList>
            <person name="Whitman W."/>
        </authorList>
    </citation>
    <scope>NUCLEOTIDE SEQUENCE [LARGE SCALE GENOMIC DNA]</scope>
    <source>
        <strain evidence="2 3">LMG 23644</strain>
    </source>
</reference>
<keyword evidence="1" id="KW-0472">Membrane</keyword>
<protein>
    <submittedName>
        <fullName evidence="2">Uncharacterized protein</fullName>
    </submittedName>
</protein>
<gene>
    <name evidence="2" type="ORF">BX591_14721</name>
</gene>
<feature type="transmembrane region" description="Helical" evidence="1">
    <location>
        <begin position="47"/>
        <end position="63"/>
    </location>
</feature>